<dbReference type="KEGG" id="bgoe:IFJ75_12940"/>
<dbReference type="RefSeq" id="WP_207868604.1">
    <property type="nucleotide sequence ID" value="NZ_CP062222.1"/>
</dbReference>
<dbReference type="EMBL" id="CP062222">
    <property type="protein sequence ID" value="QTC90183.1"/>
    <property type="molecule type" value="Genomic_DNA"/>
</dbReference>
<feature type="transmembrane region" description="Helical" evidence="1">
    <location>
        <begin position="5"/>
        <end position="23"/>
    </location>
</feature>
<dbReference type="Proteomes" id="UP000663918">
    <property type="component" value="Chromosome"/>
</dbReference>
<evidence type="ECO:0000313" key="2">
    <source>
        <dbReference type="EMBL" id="QTC90183.1"/>
    </source>
</evidence>
<keyword evidence="1" id="KW-1133">Transmembrane helix</keyword>
<feature type="transmembrane region" description="Helical" evidence="1">
    <location>
        <begin position="29"/>
        <end position="50"/>
    </location>
</feature>
<gene>
    <name evidence="2" type="ORF">IFJ75_12940</name>
</gene>
<sequence>MQIQTVQIVTGLLAAIAFVIAFISAGAAIISSVFALIGACALAWLVYTIAKRMLLHRSERNATPTA</sequence>
<protein>
    <submittedName>
        <fullName evidence="2">Uncharacterized protein</fullName>
    </submittedName>
</protein>
<keyword evidence="3" id="KW-1185">Reference proteome</keyword>
<evidence type="ECO:0000313" key="3">
    <source>
        <dbReference type="Proteomes" id="UP000663918"/>
    </source>
</evidence>
<keyword evidence="1" id="KW-0472">Membrane</keyword>
<keyword evidence="1" id="KW-0812">Transmembrane</keyword>
<proteinExistence type="predicted"/>
<name>A0A975BYL4_9CAUL</name>
<dbReference type="AlphaFoldDB" id="A0A975BYL4"/>
<evidence type="ECO:0000256" key="1">
    <source>
        <dbReference type="SAM" id="Phobius"/>
    </source>
</evidence>
<organism evidence="2 3">
    <name type="scientific">Brevundimonas goettingensis</name>
    <dbReference type="NCBI Taxonomy" id="2774190"/>
    <lineage>
        <taxon>Bacteria</taxon>
        <taxon>Pseudomonadati</taxon>
        <taxon>Pseudomonadota</taxon>
        <taxon>Alphaproteobacteria</taxon>
        <taxon>Caulobacterales</taxon>
        <taxon>Caulobacteraceae</taxon>
        <taxon>Brevundimonas</taxon>
    </lineage>
</organism>
<accession>A0A975BYL4</accession>
<reference evidence="2" key="1">
    <citation type="submission" date="2020-09" db="EMBL/GenBank/DDBJ databases">
        <title>Brevundimonas sp. LVF2 isolated from a puddle in Goettingen, Germany.</title>
        <authorList>
            <person name="Friedrich I."/>
            <person name="Klassen A."/>
            <person name="Hannes N."/>
            <person name="Schneider D."/>
            <person name="Hertel R."/>
            <person name="Daniel R."/>
        </authorList>
    </citation>
    <scope>NUCLEOTIDE SEQUENCE</scope>
    <source>
        <strain evidence="2">LVF2</strain>
    </source>
</reference>